<name>A0A1I0M965_9BACT</name>
<dbReference type="AlphaFoldDB" id="A0A1I0M965"/>
<evidence type="ECO:0000256" key="1">
    <source>
        <dbReference type="SAM" id="Coils"/>
    </source>
</evidence>
<keyword evidence="4" id="KW-1185">Reference proteome</keyword>
<keyword evidence="2" id="KW-1133">Transmembrane helix</keyword>
<proteinExistence type="predicted"/>
<evidence type="ECO:0000313" key="3">
    <source>
        <dbReference type="EMBL" id="SEV84997.1"/>
    </source>
</evidence>
<dbReference type="RefSeq" id="WP_091899542.1">
    <property type="nucleotide sequence ID" value="NZ_FOIQ01000001.1"/>
</dbReference>
<keyword evidence="2" id="KW-0812">Transmembrane</keyword>
<dbReference type="EMBL" id="FOIQ01000001">
    <property type="protein sequence ID" value="SEV84997.1"/>
    <property type="molecule type" value="Genomic_DNA"/>
</dbReference>
<evidence type="ECO:0000313" key="4">
    <source>
        <dbReference type="Proteomes" id="UP000199373"/>
    </source>
</evidence>
<keyword evidence="2" id="KW-0472">Membrane</keyword>
<gene>
    <name evidence="3" type="ORF">SAMN04487850_0458</name>
</gene>
<dbReference type="Proteomes" id="UP000199373">
    <property type="component" value="Unassembled WGS sequence"/>
</dbReference>
<feature type="coiled-coil region" evidence="1">
    <location>
        <begin position="45"/>
        <end position="86"/>
    </location>
</feature>
<sequence>MIYELIIGILVYAVLLVVTIQSSRRRVLTLQDRIDKVRALQEKQQAQSRQNIERNEKKIKELELLLRKLGDENSLLRLELEEKKATLDYHNKVAIIEQEKREQAETAIFSSPISHKIQECLNSGRSLSHREWAELAELVDSIYTGFTEKLYSLYRLSEQDYHVSLLTKVRIQPKDIAQLTAHSKESVASTRSRLYQKVFGRKGSSKDWDDFILSL</sequence>
<keyword evidence="1" id="KW-0175">Coiled coil</keyword>
<evidence type="ECO:0000256" key="2">
    <source>
        <dbReference type="SAM" id="Phobius"/>
    </source>
</evidence>
<protein>
    <submittedName>
        <fullName evidence="3">Uncharacterized protein</fullName>
    </submittedName>
</protein>
<reference evidence="3 4" key="1">
    <citation type="submission" date="2016-10" db="EMBL/GenBank/DDBJ databases">
        <authorList>
            <person name="de Groot N.N."/>
        </authorList>
    </citation>
    <scope>NUCLEOTIDE SEQUENCE [LARGE SCALE GENOMIC DNA]</scope>
    <source>
        <strain evidence="3 4">TC2-24</strain>
    </source>
</reference>
<feature type="transmembrane region" description="Helical" evidence="2">
    <location>
        <begin position="6"/>
        <end position="23"/>
    </location>
</feature>
<organism evidence="3 4">
    <name type="scientific">Prevotella aff. ruminicola Tc2-24</name>
    <dbReference type="NCBI Taxonomy" id="81582"/>
    <lineage>
        <taxon>Bacteria</taxon>
        <taxon>Pseudomonadati</taxon>
        <taxon>Bacteroidota</taxon>
        <taxon>Bacteroidia</taxon>
        <taxon>Bacteroidales</taxon>
        <taxon>Prevotellaceae</taxon>
        <taxon>Prevotella</taxon>
    </lineage>
</organism>
<accession>A0A1I0M965</accession>